<evidence type="ECO:0000256" key="2">
    <source>
        <dbReference type="ARBA" id="ARBA00022670"/>
    </source>
</evidence>
<accession>A0AA37Z6H5</accession>
<sequence length="699" mass="80305">MFKQKNNDMLPKASRIPHAMTQHGDTRVDNYYWLRDDTRSQPDVLEYLQQENAYGHQVMASQQALQERVLKEIIDRIPPQDASAPYVKNGYRYRHIYEPGCEYAIYQRQSVLSEEWDEWNILLDGNQRAAHSEFYTLGGLAISPDNSIMALAEDYLSRRQYGVRFRNLESGNWYPEVLDNVEADLVWANDSQTFYYVRKHATTLLPYQVWRHTVGSPSSLDELVYEETDDMFYVSLHKTTSLHYVVIHIASATTSEVLLLDAELADAEPLLFLARRKDHEYSLDHYQHKFYLRSNREGKNFGLYRTRVRNEQAWEVLIPPRENVMLEGFTLFTDWLVVEERQQGLTSLRQINRKTREVIGIAFDDPAYVTWLAYNPEPETSRLRYGYSSMTTPDTLFELDMDTGERRVLKQTEVPGFDAANYRSEHVWITVRDGTEVPVSLVYHQKYFLKGKNPLLVYGYGSYGASMDADFSSSRLSLLDRGFVYAIAHVRGGGELGQQWYEDGKFLHKKNTFNDYLDVCDALLRMGYGAPSLCYGMGGSAGGMLMGVAINERPDLFHGVIAQVPFVDVVTTMLDESIPLTTGEFEEWGNPQDPQYYAYMKSYSPYDNVTAQDYPHLLVTTGLHDSQVQYWEPAKWVAKLRELKTDDRLLLLCTDMDSGHGGKSGRFKSYEGVALEYAFLIGLAQGTLPEQASDQALSR</sequence>
<dbReference type="PRINTS" id="PR00862">
    <property type="entry name" value="PROLIGOPTASE"/>
</dbReference>
<feature type="domain" description="Peptidase S9 prolyl oligopeptidase catalytic" evidence="5">
    <location>
        <begin position="471"/>
        <end position="682"/>
    </location>
</feature>
<dbReference type="PANTHER" id="PTHR11757:SF19">
    <property type="entry name" value="PROLYL ENDOPEPTIDASE-LIKE"/>
    <property type="match status" value="1"/>
</dbReference>
<dbReference type="Gene3D" id="3.40.50.1820">
    <property type="entry name" value="alpha/beta hydrolase"/>
    <property type="match status" value="1"/>
</dbReference>
<organism evidence="7 8">
    <name type="scientific">Citrobacter werkmanii</name>
    <dbReference type="NCBI Taxonomy" id="67827"/>
    <lineage>
        <taxon>Bacteria</taxon>
        <taxon>Pseudomonadati</taxon>
        <taxon>Pseudomonadota</taxon>
        <taxon>Gammaproteobacteria</taxon>
        <taxon>Enterobacterales</taxon>
        <taxon>Enterobacteriaceae</taxon>
        <taxon>Citrobacter</taxon>
        <taxon>Citrobacter freundii complex</taxon>
    </lineage>
</organism>
<comment type="caution">
    <text evidence="7">The sequence shown here is derived from an EMBL/GenBank/DDBJ whole genome shotgun (WGS) entry which is preliminary data.</text>
</comment>
<dbReference type="GO" id="GO:0004252">
    <property type="term" value="F:serine-type endopeptidase activity"/>
    <property type="evidence" value="ECO:0007669"/>
    <property type="project" value="UniProtKB-EC"/>
</dbReference>
<feature type="domain" description="Peptidase S9A N-terminal" evidence="6">
    <location>
        <begin position="11"/>
        <end position="411"/>
    </location>
</feature>
<dbReference type="InterPro" id="IPR002470">
    <property type="entry name" value="Peptidase_S9A"/>
</dbReference>
<dbReference type="InterPro" id="IPR051543">
    <property type="entry name" value="Serine_Peptidase_S9A"/>
</dbReference>
<dbReference type="Gene3D" id="2.130.10.120">
    <property type="entry name" value="Prolyl oligopeptidase, N-terminal domain"/>
    <property type="match status" value="1"/>
</dbReference>
<dbReference type="FunFam" id="3.40.50.1820:FF:000005">
    <property type="entry name" value="Prolyl endopeptidase"/>
    <property type="match status" value="1"/>
</dbReference>
<keyword evidence="3 7" id="KW-0378">Hydrolase</keyword>
<comment type="similarity">
    <text evidence="1">Belongs to the peptidase S9A family.</text>
</comment>
<dbReference type="EMBL" id="DACUGV010000001">
    <property type="protein sequence ID" value="HAT7590825.1"/>
    <property type="molecule type" value="Genomic_DNA"/>
</dbReference>
<dbReference type="InterPro" id="IPR023302">
    <property type="entry name" value="Pept_S9A_N"/>
</dbReference>
<evidence type="ECO:0000256" key="1">
    <source>
        <dbReference type="ARBA" id="ARBA00005228"/>
    </source>
</evidence>
<evidence type="ECO:0000259" key="5">
    <source>
        <dbReference type="Pfam" id="PF00326"/>
    </source>
</evidence>
<dbReference type="SUPFAM" id="SSF53474">
    <property type="entry name" value="alpha/beta-Hydrolases"/>
    <property type="match status" value="1"/>
</dbReference>
<dbReference type="AlphaFoldDB" id="A0AA37Z6H5"/>
<evidence type="ECO:0000313" key="7">
    <source>
        <dbReference type="EMBL" id="HAT7590825.1"/>
    </source>
</evidence>
<keyword evidence="4" id="KW-0720">Serine protease</keyword>
<dbReference type="Pfam" id="PF02897">
    <property type="entry name" value="Peptidase_S9_N"/>
    <property type="match status" value="1"/>
</dbReference>
<evidence type="ECO:0000313" key="8">
    <source>
        <dbReference type="Proteomes" id="UP000867745"/>
    </source>
</evidence>
<dbReference type="InterPro" id="IPR029058">
    <property type="entry name" value="AB_hydrolase_fold"/>
</dbReference>
<dbReference type="GO" id="GO:0006508">
    <property type="term" value="P:proteolysis"/>
    <property type="evidence" value="ECO:0007669"/>
    <property type="project" value="UniProtKB-KW"/>
</dbReference>
<proteinExistence type="inferred from homology"/>
<dbReference type="EC" id="3.4.21.83" evidence="7"/>
<dbReference type="InterPro" id="IPR001375">
    <property type="entry name" value="Peptidase_S9_cat"/>
</dbReference>
<dbReference type="Pfam" id="PF00326">
    <property type="entry name" value="Peptidase_S9"/>
    <property type="match status" value="1"/>
</dbReference>
<gene>
    <name evidence="7" type="primary">ptrB</name>
    <name evidence="7" type="ORF">JAW44_000523</name>
</gene>
<name>A0AA37Z6H5_9ENTR</name>
<keyword evidence="2" id="KW-0645">Protease</keyword>
<dbReference type="Proteomes" id="UP000867745">
    <property type="component" value="Unassembled WGS sequence"/>
</dbReference>
<evidence type="ECO:0000256" key="3">
    <source>
        <dbReference type="ARBA" id="ARBA00022801"/>
    </source>
</evidence>
<dbReference type="NCBIfam" id="NF007511">
    <property type="entry name" value="PRK10115.1"/>
    <property type="match status" value="1"/>
</dbReference>
<dbReference type="SUPFAM" id="SSF50993">
    <property type="entry name" value="Peptidase/esterase 'gauge' domain"/>
    <property type="match status" value="1"/>
</dbReference>
<dbReference type="PANTHER" id="PTHR11757">
    <property type="entry name" value="PROTEASE FAMILY S9A OLIGOPEPTIDASE"/>
    <property type="match status" value="1"/>
</dbReference>
<evidence type="ECO:0000259" key="6">
    <source>
        <dbReference type="Pfam" id="PF02897"/>
    </source>
</evidence>
<evidence type="ECO:0000256" key="4">
    <source>
        <dbReference type="ARBA" id="ARBA00022825"/>
    </source>
</evidence>
<reference evidence="7" key="1">
    <citation type="journal article" date="2018" name="Genome Biol.">
        <title>SKESA: strategic k-mer extension for scrupulous assemblies.</title>
        <authorList>
            <person name="Souvorov A."/>
            <person name="Agarwala R."/>
            <person name="Lipman D.J."/>
        </authorList>
    </citation>
    <scope>NUCLEOTIDE SEQUENCE</scope>
    <source>
        <strain evidence="7">RS189</strain>
    </source>
</reference>
<protein>
    <submittedName>
        <fullName evidence="7">Oligopeptidase B</fullName>
        <ecNumber evidence="7">3.4.21.83</ecNumber>
    </submittedName>
</protein>
<reference evidence="7" key="2">
    <citation type="submission" date="2020-11" db="EMBL/GenBank/DDBJ databases">
        <authorList>
            <consortium name="NCBI Pathogen Detection Project"/>
        </authorList>
    </citation>
    <scope>NUCLEOTIDE SEQUENCE</scope>
    <source>
        <strain evidence="7">RS189</strain>
    </source>
</reference>